<dbReference type="PANTHER" id="PTHR45632">
    <property type="entry name" value="LD33804P"/>
    <property type="match status" value="1"/>
</dbReference>
<dbReference type="InterPro" id="IPR000210">
    <property type="entry name" value="BTB/POZ_dom"/>
</dbReference>
<dbReference type="Gene3D" id="1.25.40.420">
    <property type="match status" value="1"/>
</dbReference>
<sequence>MSAESIALDPNSELQMKRLKIFNAQDPETGAFDVVFDIDGEDLYAHQFMICPVSSTFNSMLSRRKSKEPIQIENHSYKDFKEFITFFYSGKCELTERNIESLINMAQFYCVEELKVICDEYLIEILDFENIYQMLQVSYKYSLKFLKQHVYKFISTTFFHFLKSFEFYGLEKPIVKEIVETNDKTKYQEELFEALYYWAENRAKKSCKTNNVLVLNAAIKKELAEFLPFIDFISMDTVFFIKFVSRKYYIFSDDDWDKILYARSRFYVQISDENGKKMKGELQCTEMKYVVDIIKSQKDMPCFTFRYSSSHFWNTKKQKPKTPSKLVKNKNIGWYLVLNSAGDISIKRGNGLHESDYLLAEMFAEDGFILNTNCKIEVY</sequence>
<proteinExistence type="predicted"/>
<organism evidence="2 3">
    <name type="scientific">Panagrolaimus davidi</name>
    <dbReference type="NCBI Taxonomy" id="227884"/>
    <lineage>
        <taxon>Eukaryota</taxon>
        <taxon>Metazoa</taxon>
        <taxon>Ecdysozoa</taxon>
        <taxon>Nematoda</taxon>
        <taxon>Chromadorea</taxon>
        <taxon>Rhabditida</taxon>
        <taxon>Tylenchina</taxon>
        <taxon>Panagrolaimomorpha</taxon>
        <taxon>Panagrolaimoidea</taxon>
        <taxon>Panagrolaimidae</taxon>
        <taxon>Panagrolaimus</taxon>
    </lineage>
</organism>
<dbReference type="SMART" id="SM00225">
    <property type="entry name" value="BTB"/>
    <property type="match status" value="1"/>
</dbReference>
<evidence type="ECO:0000313" key="3">
    <source>
        <dbReference type="WBParaSite" id="PDA_v2.g21150.t1"/>
    </source>
</evidence>
<accession>A0A914PSL9</accession>
<protein>
    <submittedName>
        <fullName evidence="3">BTB domain-containing protein</fullName>
    </submittedName>
</protein>
<evidence type="ECO:0000313" key="2">
    <source>
        <dbReference type="Proteomes" id="UP000887578"/>
    </source>
</evidence>
<keyword evidence="2" id="KW-1185">Reference proteome</keyword>
<evidence type="ECO:0000259" key="1">
    <source>
        <dbReference type="PROSITE" id="PS50097"/>
    </source>
</evidence>
<feature type="domain" description="BTB" evidence="1">
    <location>
        <begin position="32"/>
        <end position="96"/>
    </location>
</feature>
<dbReference type="Gene3D" id="3.30.710.10">
    <property type="entry name" value="Potassium Channel Kv1.1, Chain A"/>
    <property type="match status" value="1"/>
</dbReference>
<dbReference type="PROSITE" id="PS50097">
    <property type="entry name" value="BTB"/>
    <property type="match status" value="1"/>
</dbReference>
<dbReference type="WBParaSite" id="PDA_v2.g21150.t1">
    <property type="protein sequence ID" value="PDA_v2.g21150.t1"/>
    <property type="gene ID" value="PDA_v2.g21150"/>
</dbReference>
<dbReference type="Proteomes" id="UP000887578">
    <property type="component" value="Unplaced"/>
</dbReference>
<name>A0A914PSL9_9BILA</name>
<dbReference type="CDD" id="cd18186">
    <property type="entry name" value="BTB_POZ_ZBTB_KLHL-like"/>
    <property type="match status" value="1"/>
</dbReference>
<dbReference type="SUPFAM" id="SSF54695">
    <property type="entry name" value="POZ domain"/>
    <property type="match status" value="1"/>
</dbReference>
<dbReference type="PANTHER" id="PTHR45632:SF17">
    <property type="entry name" value="KELCH-LIKE PROTEIN 31"/>
    <property type="match status" value="1"/>
</dbReference>
<dbReference type="AlphaFoldDB" id="A0A914PSL9"/>
<dbReference type="InterPro" id="IPR011333">
    <property type="entry name" value="SKP1/BTB/POZ_sf"/>
</dbReference>
<dbReference type="InterPro" id="IPR011705">
    <property type="entry name" value="BACK"/>
</dbReference>
<dbReference type="Pfam" id="PF07707">
    <property type="entry name" value="BACK"/>
    <property type="match status" value="1"/>
</dbReference>
<reference evidence="3" key="1">
    <citation type="submission" date="2022-11" db="UniProtKB">
        <authorList>
            <consortium name="WormBaseParasite"/>
        </authorList>
    </citation>
    <scope>IDENTIFICATION</scope>
</reference>
<dbReference type="Pfam" id="PF00651">
    <property type="entry name" value="BTB"/>
    <property type="match status" value="1"/>
</dbReference>